<dbReference type="STRING" id="930990.A0A067LYK1"/>
<reference evidence="2" key="1">
    <citation type="journal article" date="2014" name="Proc. Natl. Acad. Sci. U.S.A.">
        <title>Extensive sampling of basidiomycete genomes demonstrates inadequacy of the white-rot/brown-rot paradigm for wood decay fungi.</title>
        <authorList>
            <person name="Riley R."/>
            <person name="Salamov A.A."/>
            <person name="Brown D.W."/>
            <person name="Nagy L.G."/>
            <person name="Floudas D."/>
            <person name="Held B.W."/>
            <person name="Levasseur A."/>
            <person name="Lombard V."/>
            <person name="Morin E."/>
            <person name="Otillar R."/>
            <person name="Lindquist E.A."/>
            <person name="Sun H."/>
            <person name="LaButti K.M."/>
            <person name="Schmutz J."/>
            <person name="Jabbour D."/>
            <person name="Luo H."/>
            <person name="Baker S.E."/>
            <person name="Pisabarro A.G."/>
            <person name="Walton J.D."/>
            <person name="Blanchette R.A."/>
            <person name="Henrissat B."/>
            <person name="Martin F."/>
            <person name="Cullen D."/>
            <person name="Hibbett D.S."/>
            <person name="Grigoriev I.V."/>
        </authorList>
    </citation>
    <scope>NUCLEOTIDE SEQUENCE [LARGE SCALE GENOMIC DNA]</scope>
    <source>
        <strain evidence="2">FD-172 SS1</strain>
    </source>
</reference>
<dbReference type="PANTHER" id="PTHR34706:SF1">
    <property type="entry name" value="VWFA DOMAIN-CONTAINING PROTEIN"/>
    <property type="match status" value="1"/>
</dbReference>
<evidence type="ECO:0000313" key="1">
    <source>
        <dbReference type="EMBL" id="KDQ08493.1"/>
    </source>
</evidence>
<sequence length="406" mass="45639">MAPPRPANSVPRKHTVEINVPAGWYTTVSAISRKPYNQLVRIRYSERDGINTEYFLNQWGVVGDTMTHRRSRVDSYRIYPLETPISLEFSFFYSLDMYKAGVILENENATSSKLHVTSISKPGDVRDDFPDYSTFFIFVEDAEDDAQVPGSGQFDDAVVLVHLLKKTEAAPLPPPAPVYVAPTFNTGYPLLLDEPRPTTIHEYFNKYQTAIIVDDSSAVIGQKWLEIRDAITSLTEENLQRVDLYFLNSQMVGLGVNDAEQVEAYFSEVRPGGDRPIGNKLRFLAEKHLKKLETAVGTARYKATRPLDIIVVTTGPSTDNVRTALIDIAKRLRAGRHHANFINIQLVHVGPDRGAESLLRDYTLGEVSYLADVVPYTSTLTGGRLQEVLLRTTHPSIRARQYHITL</sequence>
<dbReference type="SUPFAM" id="SSF53300">
    <property type="entry name" value="vWA-like"/>
    <property type="match status" value="1"/>
</dbReference>
<dbReference type="InterPro" id="IPR036465">
    <property type="entry name" value="vWFA_dom_sf"/>
</dbReference>
<evidence type="ECO:0008006" key="3">
    <source>
        <dbReference type="Google" id="ProtNLM"/>
    </source>
</evidence>
<accession>A0A067LYK1</accession>
<organism evidence="1 2">
    <name type="scientific">Botryobasidium botryosum (strain FD-172 SS1)</name>
    <dbReference type="NCBI Taxonomy" id="930990"/>
    <lineage>
        <taxon>Eukaryota</taxon>
        <taxon>Fungi</taxon>
        <taxon>Dikarya</taxon>
        <taxon>Basidiomycota</taxon>
        <taxon>Agaricomycotina</taxon>
        <taxon>Agaricomycetes</taxon>
        <taxon>Cantharellales</taxon>
        <taxon>Botryobasidiaceae</taxon>
        <taxon>Botryobasidium</taxon>
    </lineage>
</organism>
<protein>
    <recommendedName>
        <fullName evidence="3">VWFA domain-containing protein</fullName>
    </recommendedName>
</protein>
<dbReference type="EMBL" id="KL198090">
    <property type="protein sequence ID" value="KDQ08493.1"/>
    <property type="molecule type" value="Genomic_DNA"/>
</dbReference>
<dbReference type="AlphaFoldDB" id="A0A067LYK1"/>
<evidence type="ECO:0000313" key="2">
    <source>
        <dbReference type="Proteomes" id="UP000027195"/>
    </source>
</evidence>
<dbReference type="InParanoid" id="A0A067LYK1"/>
<dbReference type="OrthoDB" id="2142040at2759"/>
<dbReference type="HOGENOM" id="CLU_677909_0_0_1"/>
<dbReference type="Proteomes" id="UP000027195">
    <property type="component" value="Unassembled WGS sequence"/>
</dbReference>
<keyword evidence="2" id="KW-1185">Reference proteome</keyword>
<dbReference type="PANTHER" id="PTHR34706">
    <property type="entry name" value="SLR1338 PROTEIN"/>
    <property type="match status" value="1"/>
</dbReference>
<proteinExistence type="predicted"/>
<gene>
    <name evidence="1" type="ORF">BOTBODRAFT_59339</name>
</gene>
<name>A0A067LYK1_BOTB1</name>